<evidence type="ECO:0000259" key="4">
    <source>
        <dbReference type="SMART" id="SM00856"/>
    </source>
</evidence>
<accession>A0AAN7JMY0</accession>
<dbReference type="PANTHER" id="PTHR31080:SF64">
    <property type="entry name" value="PLANT INVERTASE_PECTIN METHYLESTERASE INHIBITOR SUPERFAMILY PROTEIN"/>
    <property type="match status" value="1"/>
</dbReference>
<dbReference type="AlphaFoldDB" id="A0AAN7JMY0"/>
<keyword evidence="6" id="KW-1185">Reference proteome</keyword>
<reference evidence="5 6" key="1">
    <citation type="journal article" date="2023" name="Hortic Res">
        <title>Pangenome of water caltrop reveals structural variations and asymmetric subgenome divergence after allopolyploidization.</title>
        <authorList>
            <person name="Zhang X."/>
            <person name="Chen Y."/>
            <person name="Wang L."/>
            <person name="Yuan Y."/>
            <person name="Fang M."/>
            <person name="Shi L."/>
            <person name="Lu R."/>
            <person name="Comes H.P."/>
            <person name="Ma Y."/>
            <person name="Chen Y."/>
            <person name="Huang G."/>
            <person name="Zhou Y."/>
            <person name="Zheng Z."/>
            <person name="Qiu Y."/>
        </authorList>
    </citation>
    <scope>NUCLEOTIDE SEQUENCE [LARGE SCALE GENOMIC DNA]</scope>
    <source>
        <tissue evidence="5">Roots</tissue>
    </source>
</reference>
<dbReference type="Pfam" id="PF04043">
    <property type="entry name" value="PMEI"/>
    <property type="match status" value="1"/>
</dbReference>
<evidence type="ECO:0000313" key="6">
    <source>
        <dbReference type="Proteomes" id="UP001345219"/>
    </source>
</evidence>
<sequence length="199" mass="21800">MKMKSRYISPTALLPFLLILNLLAARPVKSIDAVRSNADTEYIRSSCVSTLYPDVCYSSLSRYAGEVKKDPNLLAQVAISESLLRTRKMAAYLSNLTEQAGNGPTAVLHDCASNFERAEEQIGDSFKQMNGSNPSGLQMSNVQTWMSAALTNQGTCTDGLEEVEDFPLKSDVKRRTTHVKKVTSNALALVNSFVNQKAT</sequence>
<dbReference type="GO" id="GO:0004857">
    <property type="term" value="F:enzyme inhibitor activity"/>
    <property type="evidence" value="ECO:0007669"/>
    <property type="project" value="InterPro"/>
</dbReference>
<dbReference type="SUPFAM" id="SSF101148">
    <property type="entry name" value="Plant invertase/pectin methylesterase inhibitor"/>
    <property type="match status" value="1"/>
</dbReference>
<evidence type="ECO:0000256" key="3">
    <source>
        <dbReference type="SAM" id="SignalP"/>
    </source>
</evidence>
<protein>
    <recommendedName>
        <fullName evidence="4">Pectinesterase inhibitor domain-containing protein</fullName>
    </recommendedName>
</protein>
<dbReference type="NCBIfam" id="TIGR01614">
    <property type="entry name" value="PME_inhib"/>
    <property type="match status" value="1"/>
</dbReference>
<evidence type="ECO:0000313" key="5">
    <source>
        <dbReference type="EMBL" id="KAK4750312.1"/>
    </source>
</evidence>
<keyword evidence="1 3" id="KW-0732">Signal</keyword>
<dbReference type="InterPro" id="IPR006501">
    <property type="entry name" value="Pectinesterase_inhib_dom"/>
</dbReference>
<feature type="domain" description="Pectinesterase inhibitor" evidence="4">
    <location>
        <begin position="38"/>
        <end position="189"/>
    </location>
</feature>
<evidence type="ECO:0000256" key="2">
    <source>
        <dbReference type="ARBA" id="ARBA00038471"/>
    </source>
</evidence>
<dbReference type="CDD" id="cd15798">
    <property type="entry name" value="PMEI-like_3"/>
    <property type="match status" value="1"/>
</dbReference>
<organism evidence="5 6">
    <name type="scientific">Trapa incisa</name>
    <dbReference type="NCBI Taxonomy" id="236973"/>
    <lineage>
        <taxon>Eukaryota</taxon>
        <taxon>Viridiplantae</taxon>
        <taxon>Streptophyta</taxon>
        <taxon>Embryophyta</taxon>
        <taxon>Tracheophyta</taxon>
        <taxon>Spermatophyta</taxon>
        <taxon>Magnoliopsida</taxon>
        <taxon>eudicotyledons</taxon>
        <taxon>Gunneridae</taxon>
        <taxon>Pentapetalae</taxon>
        <taxon>rosids</taxon>
        <taxon>malvids</taxon>
        <taxon>Myrtales</taxon>
        <taxon>Lythraceae</taxon>
        <taxon>Trapa</taxon>
    </lineage>
</organism>
<dbReference type="InterPro" id="IPR035513">
    <property type="entry name" value="Invertase/methylesterase_inhib"/>
</dbReference>
<dbReference type="InterPro" id="IPR051955">
    <property type="entry name" value="PME_Inhibitor"/>
</dbReference>
<comment type="similarity">
    <text evidence="2">Belongs to the PMEI family.</text>
</comment>
<feature type="signal peptide" evidence="3">
    <location>
        <begin position="1"/>
        <end position="25"/>
    </location>
</feature>
<dbReference type="EMBL" id="JAXIOK010000018">
    <property type="protein sequence ID" value="KAK4750312.1"/>
    <property type="molecule type" value="Genomic_DNA"/>
</dbReference>
<dbReference type="PANTHER" id="PTHR31080">
    <property type="entry name" value="PECTINESTERASE INHIBITOR-LIKE"/>
    <property type="match status" value="1"/>
</dbReference>
<proteinExistence type="inferred from homology"/>
<evidence type="ECO:0000256" key="1">
    <source>
        <dbReference type="ARBA" id="ARBA00022729"/>
    </source>
</evidence>
<dbReference type="Proteomes" id="UP001345219">
    <property type="component" value="Chromosome 21"/>
</dbReference>
<comment type="caution">
    <text evidence="5">The sequence shown here is derived from an EMBL/GenBank/DDBJ whole genome shotgun (WGS) entry which is preliminary data.</text>
</comment>
<dbReference type="SMART" id="SM00856">
    <property type="entry name" value="PMEI"/>
    <property type="match status" value="1"/>
</dbReference>
<feature type="chain" id="PRO_5043038511" description="Pectinesterase inhibitor domain-containing protein" evidence="3">
    <location>
        <begin position="26"/>
        <end position="199"/>
    </location>
</feature>
<gene>
    <name evidence="5" type="ORF">SAY87_027761</name>
</gene>
<name>A0AAN7JMY0_9MYRT</name>
<dbReference type="Gene3D" id="1.20.140.40">
    <property type="entry name" value="Invertase/pectin methylesterase inhibitor family protein"/>
    <property type="match status" value="1"/>
</dbReference>